<dbReference type="InterPro" id="IPR000891">
    <property type="entry name" value="PYR_CT"/>
</dbReference>
<protein>
    <submittedName>
        <fullName evidence="2">Biotin carboxyl carrier protein</fullName>
    </submittedName>
</protein>
<reference evidence="2 3" key="1">
    <citation type="submission" date="2019-12" db="EMBL/GenBank/DDBJ databases">
        <title>Genomic-based taxomic classification of the family Erythrobacteraceae.</title>
        <authorList>
            <person name="Xu L."/>
        </authorList>
    </citation>
    <scope>NUCLEOTIDE SEQUENCE [LARGE SCALE GENOMIC DNA]</scope>
    <source>
        <strain evidence="2 3">MCCC 1K02066</strain>
    </source>
</reference>
<dbReference type="RefSeq" id="WP_160746251.1">
    <property type="nucleotide sequence ID" value="NZ_WTYK01000003.1"/>
</dbReference>
<evidence type="ECO:0000313" key="3">
    <source>
        <dbReference type="Proteomes" id="UP000469159"/>
    </source>
</evidence>
<dbReference type="GO" id="GO:0005737">
    <property type="term" value="C:cytoplasm"/>
    <property type="evidence" value="ECO:0007669"/>
    <property type="project" value="TreeGrafter"/>
</dbReference>
<comment type="caution">
    <text evidence="2">The sequence shown here is derived from an EMBL/GenBank/DDBJ whole genome shotgun (WGS) entry which is preliminary data.</text>
</comment>
<dbReference type="InterPro" id="IPR055268">
    <property type="entry name" value="PCB-like"/>
</dbReference>
<evidence type="ECO:0000259" key="1">
    <source>
        <dbReference type="PROSITE" id="PS50991"/>
    </source>
</evidence>
<keyword evidence="3" id="KW-1185">Reference proteome</keyword>
<sequence>MATIQIVETSLRDGNQCLWGALGIDTAKTLTIAPVMERAGYRAIDFTTSTHMGVAVRYKQQDPWERIRGMAQICRDTPLQFLSTGFRFIAWETASPEFMELAFRTLATNGIRRFALADPNNDAASNVEVAKLVKRAGGEQVIGALVYTISPIHDDAHYAAAARTMAASPDIDAFYIKDPGGLLTPKRAQTLIPAILAEIGDKPLELHNHCTIGLAEPACLEAADLGVAAVQCASGGAADGTSNPPITRMIANLKAIGHTVEIDEDAARTVAEYFTALAEAEGLPMGRPMHFDAAYLRHQLPGGMVGTMRRHLTDHGVPHLEGAVIEEMGRVREELGWPIVMTPFAQMLQTQAMLNVTGKGRYAVIPDEIIRYAIGRFGRPNVPIEGEVLDKIMANPRTKELQAEPGMAELSDLRKRIGSNLSDEEFLLRATMPAEMIDAMKAAGPAPREYDPSTVAVMNLLRDMLKRTDLTQLSVEKEDFKLELSAG</sequence>
<dbReference type="PANTHER" id="PTHR43778:SF2">
    <property type="entry name" value="PYRUVATE CARBOXYLASE, MITOCHONDRIAL"/>
    <property type="match status" value="1"/>
</dbReference>
<dbReference type="AlphaFoldDB" id="A0A6I4UUH2"/>
<dbReference type="PROSITE" id="PS50991">
    <property type="entry name" value="PYR_CT"/>
    <property type="match status" value="1"/>
</dbReference>
<dbReference type="OrthoDB" id="9769961at2"/>
<organism evidence="2 3">
    <name type="scientific">Croceibacterium soli</name>
    <dbReference type="NCBI Taxonomy" id="1739690"/>
    <lineage>
        <taxon>Bacteria</taxon>
        <taxon>Pseudomonadati</taxon>
        <taxon>Pseudomonadota</taxon>
        <taxon>Alphaproteobacteria</taxon>
        <taxon>Sphingomonadales</taxon>
        <taxon>Erythrobacteraceae</taxon>
        <taxon>Croceibacterium</taxon>
    </lineage>
</organism>
<accession>A0A6I4UUH2</accession>
<dbReference type="SUPFAM" id="SSF89000">
    <property type="entry name" value="post-HMGL domain-like"/>
    <property type="match status" value="1"/>
</dbReference>
<dbReference type="InterPro" id="IPR003379">
    <property type="entry name" value="Carboxylase_cons_dom"/>
</dbReference>
<proteinExistence type="predicted"/>
<evidence type="ECO:0000313" key="2">
    <source>
        <dbReference type="EMBL" id="MXP41399.1"/>
    </source>
</evidence>
<dbReference type="Proteomes" id="UP000469159">
    <property type="component" value="Unassembled WGS sequence"/>
</dbReference>
<dbReference type="Gene3D" id="3.20.20.70">
    <property type="entry name" value="Aldolase class I"/>
    <property type="match status" value="1"/>
</dbReference>
<dbReference type="Pfam" id="PF00682">
    <property type="entry name" value="HMGL-like"/>
    <property type="match status" value="1"/>
</dbReference>
<dbReference type="GO" id="GO:0004736">
    <property type="term" value="F:pyruvate carboxylase activity"/>
    <property type="evidence" value="ECO:0007669"/>
    <property type="project" value="TreeGrafter"/>
</dbReference>
<dbReference type="SUPFAM" id="SSF51569">
    <property type="entry name" value="Aldolase"/>
    <property type="match status" value="1"/>
</dbReference>
<dbReference type="GO" id="GO:0006094">
    <property type="term" value="P:gluconeogenesis"/>
    <property type="evidence" value="ECO:0007669"/>
    <property type="project" value="TreeGrafter"/>
</dbReference>
<gene>
    <name evidence="2" type="ORF">GRI75_07055</name>
</gene>
<dbReference type="PANTHER" id="PTHR43778">
    <property type="entry name" value="PYRUVATE CARBOXYLASE"/>
    <property type="match status" value="1"/>
</dbReference>
<dbReference type="InterPro" id="IPR013785">
    <property type="entry name" value="Aldolase_TIM"/>
</dbReference>
<feature type="domain" description="Pyruvate carboxyltransferase" evidence="1">
    <location>
        <begin position="4"/>
        <end position="268"/>
    </location>
</feature>
<dbReference type="EMBL" id="WTYK01000003">
    <property type="protein sequence ID" value="MXP41399.1"/>
    <property type="molecule type" value="Genomic_DNA"/>
</dbReference>
<name>A0A6I4UUH2_9SPHN</name>
<dbReference type="Pfam" id="PF02436">
    <property type="entry name" value="PYC_OADA"/>
    <property type="match status" value="1"/>
</dbReference>